<dbReference type="OrthoDB" id="192915at2759"/>
<dbReference type="FunCoup" id="A0A6J2VEJ4">
    <property type="interactions" value="167"/>
</dbReference>
<dbReference type="InParanoid" id="A0A6J2VEJ4"/>
<evidence type="ECO:0000256" key="1">
    <source>
        <dbReference type="ARBA" id="ARBA00007285"/>
    </source>
</evidence>
<dbReference type="InterPro" id="IPR008139">
    <property type="entry name" value="SaposinB_dom"/>
</dbReference>
<dbReference type="Pfam" id="PF11938">
    <property type="entry name" value="DUF3456"/>
    <property type="match status" value="1"/>
</dbReference>
<comment type="similarity">
    <text evidence="1">Belongs to the canopy family.</text>
</comment>
<organism evidence="4 5">
    <name type="scientific">Chanos chanos</name>
    <name type="common">Milkfish</name>
    <name type="synonym">Mugil chanos</name>
    <dbReference type="NCBI Taxonomy" id="29144"/>
    <lineage>
        <taxon>Eukaryota</taxon>
        <taxon>Metazoa</taxon>
        <taxon>Chordata</taxon>
        <taxon>Craniata</taxon>
        <taxon>Vertebrata</taxon>
        <taxon>Euteleostomi</taxon>
        <taxon>Actinopterygii</taxon>
        <taxon>Neopterygii</taxon>
        <taxon>Teleostei</taxon>
        <taxon>Ostariophysi</taxon>
        <taxon>Gonorynchiformes</taxon>
        <taxon>Chanidae</taxon>
        <taxon>Chanos</taxon>
    </lineage>
</organism>
<dbReference type="Gene3D" id="1.10.225.10">
    <property type="entry name" value="Saposin-like"/>
    <property type="match status" value="1"/>
</dbReference>
<dbReference type="Proteomes" id="UP000504632">
    <property type="component" value="Chromosome 5"/>
</dbReference>
<dbReference type="InterPro" id="IPR042415">
    <property type="entry name" value="CNPY"/>
</dbReference>
<dbReference type="RefSeq" id="XP_030631265.1">
    <property type="nucleotide sequence ID" value="XM_030775405.1"/>
</dbReference>
<keyword evidence="4" id="KW-1185">Reference proteome</keyword>
<dbReference type="CTD" id="285888"/>
<dbReference type="PANTHER" id="PTHR13341:SF4">
    <property type="entry name" value="CANOPY FGF SIGNALING REGULATOR 1"/>
    <property type="match status" value="1"/>
</dbReference>
<dbReference type="InterPro" id="IPR021852">
    <property type="entry name" value="DUF3456"/>
</dbReference>
<dbReference type="AlphaFoldDB" id="A0A6J2VEJ4"/>
<reference evidence="5" key="1">
    <citation type="submission" date="2025-08" db="UniProtKB">
        <authorList>
            <consortium name="RefSeq"/>
        </authorList>
    </citation>
    <scope>IDENTIFICATION</scope>
</reference>
<gene>
    <name evidence="5" type="primary">cnpy1</name>
</gene>
<sequence length="263" mass="29840">MFSISTDNIVGNFYLTHVTQKDEDSLSDAFVIPFIVAKFTPLCQRHYSGPRYPRAKVLCSLAHLLLFVHILHKQEGRMARWIIPAGLMLLAVFIFCETTEGKKDKMVYCSACMAIADEMNYSISQIDPKKTLHVGGFRVSPDGSLMEKKIPLARSETQLSELLEDVCERMNDYAIYEDPDTKQSRYKRFAPRGNDNLNFPDFKNFKFDGPDASSALKFACENIVEEYEDDIISLFSKETKHVAQKLCNEVSGHCKGSESHGEL</sequence>
<keyword evidence="2" id="KW-1015">Disulfide bond</keyword>
<dbReference type="PANTHER" id="PTHR13341">
    <property type="entry name" value="MIR-INTERACTING SAPOSIN-LIKE PROTEIN"/>
    <property type="match status" value="1"/>
</dbReference>
<dbReference type="GO" id="GO:0005783">
    <property type="term" value="C:endoplasmic reticulum"/>
    <property type="evidence" value="ECO:0007669"/>
    <property type="project" value="TreeGrafter"/>
</dbReference>
<accession>A0A6J2VEJ4</accession>
<evidence type="ECO:0000256" key="2">
    <source>
        <dbReference type="ARBA" id="ARBA00023157"/>
    </source>
</evidence>
<name>A0A6J2VEJ4_CHACN</name>
<feature type="domain" description="Saposin B-type" evidence="3">
    <location>
        <begin position="105"/>
        <end position="258"/>
    </location>
</feature>
<proteinExistence type="inferred from homology"/>
<evidence type="ECO:0000259" key="3">
    <source>
        <dbReference type="PROSITE" id="PS50015"/>
    </source>
</evidence>
<protein>
    <submittedName>
        <fullName evidence="5">Protein canopy-1</fullName>
    </submittedName>
</protein>
<evidence type="ECO:0000313" key="4">
    <source>
        <dbReference type="Proteomes" id="UP000504632"/>
    </source>
</evidence>
<dbReference type="GeneID" id="115812859"/>
<dbReference type="PROSITE" id="PS50015">
    <property type="entry name" value="SAP_B"/>
    <property type="match status" value="1"/>
</dbReference>
<evidence type="ECO:0000313" key="5">
    <source>
        <dbReference type="RefSeq" id="XP_030631265.1"/>
    </source>
</evidence>